<evidence type="ECO:0000313" key="8">
    <source>
        <dbReference type="Proteomes" id="UP000077628"/>
    </source>
</evidence>
<accession>A0A177P9V7</accession>
<protein>
    <submittedName>
        <fullName evidence="7">RNA polymerase subunit sigma-24</fullName>
    </submittedName>
</protein>
<evidence type="ECO:0000256" key="3">
    <source>
        <dbReference type="ARBA" id="ARBA00023082"/>
    </source>
</evidence>
<evidence type="ECO:0000259" key="5">
    <source>
        <dbReference type="Pfam" id="PF04542"/>
    </source>
</evidence>
<dbReference type="OrthoDB" id="9797134at2"/>
<feature type="domain" description="RNA polymerase sigma factor 70 region 4 type 2" evidence="6">
    <location>
        <begin position="110"/>
        <end position="162"/>
    </location>
</feature>
<dbReference type="SUPFAM" id="SSF88659">
    <property type="entry name" value="Sigma3 and sigma4 domains of RNA polymerase sigma factors"/>
    <property type="match status" value="1"/>
</dbReference>
<dbReference type="InterPro" id="IPR039425">
    <property type="entry name" value="RNA_pol_sigma-70-like"/>
</dbReference>
<dbReference type="Proteomes" id="UP000077628">
    <property type="component" value="Unassembled WGS sequence"/>
</dbReference>
<reference evidence="8" key="1">
    <citation type="submission" date="2016-03" db="EMBL/GenBank/DDBJ databases">
        <authorList>
            <person name="Heylen K."/>
            <person name="De Vos P."/>
            <person name="Vekeman B."/>
        </authorList>
    </citation>
    <scope>NUCLEOTIDE SEQUENCE [LARGE SCALE GENOMIC DNA]</scope>
    <source>
        <strain evidence="8">R-45383</strain>
    </source>
</reference>
<comment type="similarity">
    <text evidence="1">Belongs to the sigma-70 factor family. ECF subfamily.</text>
</comment>
<dbReference type="InterPro" id="IPR036388">
    <property type="entry name" value="WH-like_DNA-bd_sf"/>
</dbReference>
<evidence type="ECO:0000259" key="6">
    <source>
        <dbReference type="Pfam" id="PF08281"/>
    </source>
</evidence>
<dbReference type="InterPro" id="IPR014284">
    <property type="entry name" value="RNA_pol_sigma-70_dom"/>
</dbReference>
<dbReference type="Pfam" id="PF04542">
    <property type="entry name" value="Sigma70_r2"/>
    <property type="match status" value="1"/>
</dbReference>
<dbReference type="SUPFAM" id="SSF88946">
    <property type="entry name" value="Sigma2 domain of RNA polymerase sigma factors"/>
    <property type="match status" value="1"/>
</dbReference>
<comment type="caution">
    <text evidence="7">The sequence shown here is derived from an EMBL/GenBank/DDBJ whole genome shotgun (WGS) entry which is preliminary data.</text>
</comment>
<feature type="domain" description="RNA polymerase sigma-70 region 2" evidence="5">
    <location>
        <begin position="14"/>
        <end position="78"/>
    </location>
</feature>
<keyword evidence="8" id="KW-1185">Reference proteome</keyword>
<dbReference type="Gene3D" id="1.10.1740.10">
    <property type="match status" value="1"/>
</dbReference>
<sequence>MAFSEHDIYRIFIDHRPRILGFLQQRLRCPDTAADLIQDIYLRLRLLKPPPNSEGEVRAWLYAVAANLSIDYLRAEKRHHDLLDHYLGGATEVDVSASPERSAQARDDWRQIESALAELPDLCADILYLSRIEGLSHAEIAARLGISLSWVEKQLARALLQCRQALDT</sequence>
<dbReference type="Gene3D" id="1.10.10.10">
    <property type="entry name" value="Winged helix-like DNA-binding domain superfamily/Winged helix DNA-binding domain"/>
    <property type="match status" value="1"/>
</dbReference>
<dbReference type="AlphaFoldDB" id="A0A177P9V7"/>
<name>A0A177P9V7_9GAMM</name>
<gene>
    <name evidence="7" type="ORF">A1355_01400</name>
</gene>
<dbReference type="CDD" id="cd06171">
    <property type="entry name" value="Sigma70_r4"/>
    <property type="match status" value="1"/>
</dbReference>
<evidence type="ECO:0000256" key="4">
    <source>
        <dbReference type="ARBA" id="ARBA00023163"/>
    </source>
</evidence>
<dbReference type="GO" id="GO:0003677">
    <property type="term" value="F:DNA binding"/>
    <property type="evidence" value="ECO:0007669"/>
    <property type="project" value="InterPro"/>
</dbReference>
<dbReference type="GO" id="GO:0006352">
    <property type="term" value="P:DNA-templated transcription initiation"/>
    <property type="evidence" value="ECO:0007669"/>
    <property type="project" value="InterPro"/>
</dbReference>
<dbReference type="InterPro" id="IPR013249">
    <property type="entry name" value="RNA_pol_sigma70_r4_t2"/>
</dbReference>
<organism evidence="7 8">
    <name type="scientific">Methylomonas koyamae</name>
    <dbReference type="NCBI Taxonomy" id="702114"/>
    <lineage>
        <taxon>Bacteria</taxon>
        <taxon>Pseudomonadati</taxon>
        <taxon>Pseudomonadota</taxon>
        <taxon>Gammaproteobacteria</taxon>
        <taxon>Methylococcales</taxon>
        <taxon>Methylococcaceae</taxon>
        <taxon>Methylomonas</taxon>
    </lineage>
</organism>
<keyword evidence="2" id="KW-0805">Transcription regulation</keyword>
<dbReference type="NCBIfam" id="TIGR02937">
    <property type="entry name" value="sigma70-ECF"/>
    <property type="match status" value="1"/>
</dbReference>
<dbReference type="Pfam" id="PF08281">
    <property type="entry name" value="Sigma70_r4_2"/>
    <property type="match status" value="1"/>
</dbReference>
<dbReference type="STRING" id="702114.A1355_01400"/>
<dbReference type="InterPro" id="IPR007627">
    <property type="entry name" value="RNA_pol_sigma70_r2"/>
</dbReference>
<dbReference type="InterPro" id="IPR013325">
    <property type="entry name" value="RNA_pol_sigma_r2"/>
</dbReference>
<dbReference type="InterPro" id="IPR013324">
    <property type="entry name" value="RNA_pol_sigma_r3/r4-like"/>
</dbReference>
<dbReference type="PANTHER" id="PTHR43133:SF63">
    <property type="entry name" value="RNA POLYMERASE SIGMA FACTOR FECI-RELATED"/>
    <property type="match status" value="1"/>
</dbReference>
<evidence type="ECO:0000313" key="7">
    <source>
        <dbReference type="EMBL" id="OAI27035.1"/>
    </source>
</evidence>
<evidence type="ECO:0000256" key="1">
    <source>
        <dbReference type="ARBA" id="ARBA00010641"/>
    </source>
</evidence>
<keyword evidence="3" id="KW-0731">Sigma factor</keyword>
<dbReference type="PANTHER" id="PTHR43133">
    <property type="entry name" value="RNA POLYMERASE ECF-TYPE SIGMA FACTO"/>
    <property type="match status" value="1"/>
</dbReference>
<evidence type="ECO:0000256" key="2">
    <source>
        <dbReference type="ARBA" id="ARBA00023015"/>
    </source>
</evidence>
<dbReference type="GO" id="GO:0016987">
    <property type="term" value="F:sigma factor activity"/>
    <property type="evidence" value="ECO:0007669"/>
    <property type="project" value="UniProtKB-KW"/>
</dbReference>
<dbReference type="EMBL" id="LUUK01000023">
    <property type="protein sequence ID" value="OAI27035.1"/>
    <property type="molecule type" value="Genomic_DNA"/>
</dbReference>
<keyword evidence="4" id="KW-0804">Transcription</keyword>
<proteinExistence type="inferred from homology"/>